<dbReference type="InterPro" id="IPR022003">
    <property type="entry name" value="RST"/>
</dbReference>
<evidence type="ECO:0000259" key="5">
    <source>
        <dbReference type="PROSITE" id="PS51059"/>
    </source>
</evidence>
<evidence type="ECO:0000313" key="7">
    <source>
        <dbReference type="EMBL" id="GAU18759.1"/>
    </source>
</evidence>
<organism evidence="7 8">
    <name type="scientific">Trifolium subterraneum</name>
    <name type="common">Subterranean clover</name>
    <dbReference type="NCBI Taxonomy" id="3900"/>
    <lineage>
        <taxon>Eukaryota</taxon>
        <taxon>Viridiplantae</taxon>
        <taxon>Streptophyta</taxon>
        <taxon>Embryophyta</taxon>
        <taxon>Tracheophyta</taxon>
        <taxon>Spermatophyta</taxon>
        <taxon>Magnoliopsida</taxon>
        <taxon>eudicotyledons</taxon>
        <taxon>Gunneridae</taxon>
        <taxon>Pentapetalae</taxon>
        <taxon>rosids</taxon>
        <taxon>fabids</taxon>
        <taxon>Fabales</taxon>
        <taxon>Fabaceae</taxon>
        <taxon>Papilionoideae</taxon>
        <taxon>50 kb inversion clade</taxon>
        <taxon>NPAAA clade</taxon>
        <taxon>Hologalegina</taxon>
        <taxon>IRL clade</taxon>
        <taxon>Trifolieae</taxon>
        <taxon>Trifolium</taxon>
    </lineage>
</organism>
<protein>
    <recommendedName>
        <fullName evidence="9">PARP catalytic domain-containing protein</fullName>
    </recommendedName>
</protein>
<accession>A0A2Z6LLI1</accession>
<dbReference type="Gene3D" id="3.90.228.10">
    <property type="match status" value="1"/>
</dbReference>
<proteinExistence type="predicted"/>
<keyword evidence="8" id="KW-1185">Reference proteome</keyword>
<sequence length="157" mass="17832">MTSVADENGLRHVLLCRVILGKVENVPADSKQSQPSSKHYDTGVDDISSPTKHIIWTAFMNSYIHPDYILSFNYNSITDPVVFGTLKPRSEYVLFPNLVAKISNHLKPSQMSLLHKSYRIYQEQKITREVWINKVRKIVGDRLLHSVITGGGDVRPI</sequence>
<dbReference type="AlphaFoldDB" id="A0A2Z6LLI1"/>
<comment type="subcellular location">
    <subcellularLocation>
        <location evidence="1">Nucleus</location>
    </subcellularLocation>
</comment>
<dbReference type="OrthoDB" id="6133115at2759"/>
<keyword evidence="4" id="KW-0539">Nucleus</keyword>
<evidence type="ECO:0008006" key="9">
    <source>
        <dbReference type="Google" id="ProtNLM"/>
    </source>
</evidence>
<dbReference type="Proteomes" id="UP000242715">
    <property type="component" value="Unassembled WGS sequence"/>
</dbReference>
<dbReference type="PANTHER" id="PTHR32263">
    <property type="entry name" value="INACTIVE POLY [ADP-RIBOSE] POLYMERASE SRO4-RELATED"/>
    <property type="match status" value="1"/>
</dbReference>
<dbReference type="PANTHER" id="PTHR32263:SF14">
    <property type="entry name" value="INACTIVE POLY [ADP-RIBOSE] POLYMERASE SRO2-RELATED"/>
    <property type="match status" value="1"/>
</dbReference>
<evidence type="ECO:0000256" key="4">
    <source>
        <dbReference type="ARBA" id="ARBA00023242"/>
    </source>
</evidence>
<dbReference type="InterPro" id="IPR044964">
    <property type="entry name" value="RCD1/SRO1-5"/>
</dbReference>
<keyword evidence="3" id="KW-0346">Stress response</keyword>
<evidence type="ECO:0000256" key="3">
    <source>
        <dbReference type="ARBA" id="ARBA00023016"/>
    </source>
</evidence>
<name>A0A2Z6LLI1_TRISU</name>
<evidence type="ECO:0000313" key="8">
    <source>
        <dbReference type="Proteomes" id="UP000242715"/>
    </source>
</evidence>
<dbReference type="PROSITE" id="PS51879">
    <property type="entry name" value="RST"/>
    <property type="match status" value="1"/>
</dbReference>
<evidence type="ECO:0000259" key="6">
    <source>
        <dbReference type="PROSITE" id="PS51879"/>
    </source>
</evidence>
<dbReference type="Pfam" id="PF12174">
    <property type="entry name" value="RST"/>
    <property type="match status" value="1"/>
</dbReference>
<dbReference type="InterPro" id="IPR012317">
    <property type="entry name" value="Poly(ADP-ribose)pol_cat_dom"/>
</dbReference>
<keyword evidence="2" id="KW-0217">Developmental protein</keyword>
<evidence type="ECO:0000256" key="2">
    <source>
        <dbReference type="ARBA" id="ARBA00022473"/>
    </source>
</evidence>
<gene>
    <name evidence="7" type="ORF">TSUD_80480</name>
</gene>
<feature type="domain" description="RST" evidence="6">
    <location>
        <begin position="86"/>
        <end position="157"/>
    </location>
</feature>
<dbReference type="SUPFAM" id="SSF56399">
    <property type="entry name" value="ADP-ribosylation"/>
    <property type="match status" value="1"/>
</dbReference>
<dbReference type="EMBL" id="DF973189">
    <property type="protein sequence ID" value="GAU18759.1"/>
    <property type="molecule type" value="Genomic_DNA"/>
</dbReference>
<evidence type="ECO:0000256" key="1">
    <source>
        <dbReference type="ARBA" id="ARBA00004123"/>
    </source>
</evidence>
<dbReference type="PROSITE" id="PS51059">
    <property type="entry name" value="PARP_CATALYTIC"/>
    <property type="match status" value="1"/>
</dbReference>
<feature type="domain" description="PARP catalytic" evidence="5">
    <location>
        <begin position="1"/>
        <end position="93"/>
    </location>
</feature>
<dbReference type="GO" id="GO:0003950">
    <property type="term" value="F:NAD+ poly-ADP-ribosyltransferase activity"/>
    <property type="evidence" value="ECO:0007669"/>
    <property type="project" value="InterPro"/>
</dbReference>
<dbReference type="GO" id="GO:0005634">
    <property type="term" value="C:nucleus"/>
    <property type="evidence" value="ECO:0007669"/>
    <property type="project" value="UniProtKB-SubCell"/>
</dbReference>
<reference evidence="8" key="1">
    <citation type="journal article" date="2017" name="Front. Plant Sci.">
        <title>Climate Clever Clovers: New Paradigm to Reduce the Environmental Footprint of Ruminants by Breeding Low Methanogenic Forages Utilizing Haplotype Variation.</title>
        <authorList>
            <person name="Kaur P."/>
            <person name="Appels R."/>
            <person name="Bayer P.E."/>
            <person name="Keeble-Gagnere G."/>
            <person name="Wang J."/>
            <person name="Hirakawa H."/>
            <person name="Shirasawa K."/>
            <person name="Vercoe P."/>
            <person name="Stefanova K."/>
            <person name="Durmic Z."/>
            <person name="Nichols P."/>
            <person name="Revell C."/>
            <person name="Isobe S.N."/>
            <person name="Edwards D."/>
            <person name="Erskine W."/>
        </authorList>
    </citation>
    <scope>NUCLEOTIDE SEQUENCE [LARGE SCALE GENOMIC DNA]</scope>
    <source>
        <strain evidence="8">cv. Daliak</strain>
    </source>
</reference>